<dbReference type="AlphaFoldDB" id="A0A645EDW0"/>
<comment type="caution">
    <text evidence="1">The sequence shown here is derived from an EMBL/GenBank/DDBJ whole genome shotgun (WGS) entry which is preliminary data.</text>
</comment>
<dbReference type="EMBL" id="VSSQ01045707">
    <property type="protein sequence ID" value="MPM99615.1"/>
    <property type="molecule type" value="Genomic_DNA"/>
</dbReference>
<gene>
    <name evidence="1" type="ORF">SDC9_146807</name>
</gene>
<evidence type="ECO:0000313" key="1">
    <source>
        <dbReference type="EMBL" id="MPM99615.1"/>
    </source>
</evidence>
<proteinExistence type="predicted"/>
<protein>
    <submittedName>
        <fullName evidence="1">Uncharacterized protein</fullName>
    </submittedName>
</protein>
<sequence length="74" mass="8651">MGINRYLKGEIPYNEKNLRTLLDAYTSLAEAEARVDREFYSSISKFLSLIKVAKLYKAEEDFRIKMILMLKGDK</sequence>
<reference evidence="1" key="1">
    <citation type="submission" date="2019-08" db="EMBL/GenBank/DDBJ databases">
        <authorList>
            <person name="Kucharzyk K."/>
            <person name="Murdoch R.W."/>
            <person name="Higgins S."/>
            <person name="Loffler F."/>
        </authorList>
    </citation>
    <scope>NUCLEOTIDE SEQUENCE</scope>
</reference>
<name>A0A645EDW0_9ZZZZ</name>
<accession>A0A645EDW0</accession>
<organism evidence="1">
    <name type="scientific">bioreactor metagenome</name>
    <dbReference type="NCBI Taxonomy" id="1076179"/>
    <lineage>
        <taxon>unclassified sequences</taxon>
        <taxon>metagenomes</taxon>
        <taxon>ecological metagenomes</taxon>
    </lineage>
</organism>